<accession>A0ABT4DUI8</accession>
<evidence type="ECO:0000313" key="2">
    <source>
        <dbReference type="Proteomes" id="UP001207626"/>
    </source>
</evidence>
<keyword evidence="2" id="KW-1185">Reference proteome</keyword>
<proteinExistence type="predicted"/>
<dbReference type="InterPro" id="IPR029063">
    <property type="entry name" value="SAM-dependent_MTases_sf"/>
</dbReference>
<evidence type="ECO:0000313" key="1">
    <source>
        <dbReference type="EMBL" id="MCY9521016.1"/>
    </source>
</evidence>
<dbReference type="Gene3D" id="3.40.50.150">
    <property type="entry name" value="Vaccinia Virus protein VP39"/>
    <property type="match status" value="1"/>
</dbReference>
<dbReference type="Proteomes" id="UP001207626">
    <property type="component" value="Unassembled WGS sequence"/>
</dbReference>
<sequence length="91" mass="10231">MQFESQLATKLIKRYSRSNVLIYADPPYLLGTRRGEMYKHEMTEDDRSLYVTPAVTANVSSSLMLKFVSVVAAEATPSNTENTRAVIKTNL</sequence>
<dbReference type="RefSeq" id="WP_254912311.1">
    <property type="nucleotide sequence ID" value="NZ_JAMDLV010000019.1"/>
</dbReference>
<comment type="caution">
    <text evidence="1">The sequence shown here is derived from an EMBL/GenBank/DDBJ whole genome shotgun (WGS) entry which is preliminary data.</text>
</comment>
<organism evidence="1 2">
    <name type="scientific">Paenibacillus apiarius</name>
    <dbReference type="NCBI Taxonomy" id="46240"/>
    <lineage>
        <taxon>Bacteria</taxon>
        <taxon>Bacillati</taxon>
        <taxon>Bacillota</taxon>
        <taxon>Bacilli</taxon>
        <taxon>Bacillales</taxon>
        <taxon>Paenibacillaceae</taxon>
        <taxon>Paenibacillus</taxon>
    </lineage>
</organism>
<gene>
    <name evidence="1" type="ORF">M5X09_15265</name>
</gene>
<dbReference type="EMBL" id="JAMDLW010000020">
    <property type="protein sequence ID" value="MCY9521016.1"/>
    <property type="molecule type" value="Genomic_DNA"/>
</dbReference>
<reference evidence="1 2" key="1">
    <citation type="submission" date="2022-05" db="EMBL/GenBank/DDBJ databases">
        <title>Genome Sequencing of Bee-Associated Microbes.</title>
        <authorList>
            <person name="Dunlap C."/>
        </authorList>
    </citation>
    <scope>NUCLEOTIDE SEQUENCE [LARGE SCALE GENOMIC DNA]</scope>
    <source>
        <strain evidence="1 2">NRRL NRS-1438</strain>
    </source>
</reference>
<name>A0ABT4DUI8_9BACL</name>
<protein>
    <submittedName>
        <fullName evidence="1">Uncharacterized protein</fullName>
    </submittedName>
</protein>